<evidence type="ECO:0000256" key="3">
    <source>
        <dbReference type="ARBA" id="ARBA00023163"/>
    </source>
</evidence>
<keyword evidence="1" id="KW-0805">Transcription regulation</keyword>
<dbReference type="InterPro" id="IPR001647">
    <property type="entry name" value="HTH_TetR"/>
</dbReference>
<evidence type="ECO:0000313" key="6">
    <source>
        <dbReference type="EMBL" id="RDD79865.1"/>
    </source>
</evidence>
<dbReference type="Gene3D" id="1.10.10.60">
    <property type="entry name" value="Homeodomain-like"/>
    <property type="match status" value="1"/>
</dbReference>
<evidence type="ECO:0000256" key="2">
    <source>
        <dbReference type="ARBA" id="ARBA00023125"/>
    </source>
</evidence>
<evidence type="ECO:0000259" key="5">
    <source>
        <dbReference type="PROSITE" id="PS50977"/>
    </source>
</evidence>
<dbReference type="Pfam" id="PF00440">
    <property type="entry name" value="TetR_N"/>
    <property type="match status" value="1"/>
</dbReference>
<dbReference type="Gene3D" id="1.10.357.10">
    <property type="entry name" value="Tetracycline Repressor, domain 2"/>
    <property type="match status" value="1"/>
</dbReference>
<dbReference type="SUPFAM" id="SSF46689">
    <property type="entry name" value="Homeodomain-like"/>
    <property type="match status" value="1"/>
</dbReference>
<accession>A0A369UIC8</accession>
<feature type="domain" description="HTH tetR-type" evidence="5">
    <location>
        <begin position="9"/>
        <end position="69"/>
    </location>
</feature>
<dbReference type="InterPro" id="IPR036271">
    <property type="entry name" value="Tet_transcr_reg_TetR-rel_C_sf"/>
</dbReference>
<evidence type="ECO:0000313" key="7">
    <source>
        <dbReference type="Proteomes" id="UP000253782"/>
    </source>
</evidence>
<proteinExistence type="predicted"/>
<gene>
    <name evidence="6" type="ORF">DVJ77_19685</name>
</gene>
<dbReference type="PROSITE" id="PS01081">
    <property type="entry name" value="HTH_TETR_1"/>
    <property type="match status" value="1"/>
</dbReference>
<dbReference type="PROSITE" id="PS50977">
    <property type="entry name" value="HTH_TETR_2"/>
    <property type="match status" value="1"/>
</dbReference>
<keyword evidence="7" id="KW-1185">Reference proteome</keyword>
<dbReference type="InterPro" id="IPR023772">
    <property type="entry name" value="DNA-bd_HTH_TetR-type_CS"/>
</dbReference>
<dbReference type="RefSeq" id="WP_114847246.1">
    <property type="nucleotide sequence ID" value="NZ_JBHSPE010000005.1"/>
</dbReference>
<evidence type="ECO:0000256" key="4">
    <source>
        <dbReference type="PROSITE-ProRule" id="PRU00335"/>
    </source>
</evidence>
<dbReference type="Proteomes" id="UP000253782">
    <property type="component" value="Unassembled WGS sequence"/>
</dbReference>
<feature type="DNA-binding region" description="H-T-H motif" evidence="4">
    <location>
        <begin position="32"/>
        <end position="51"/>
    </location>
</feature>
<dbReference type="InterPro" id="IPR009057">
    <property type="entry name" value="Homeodomain-like_sf"/>
</dbReference>
<dbReference type="PANTHER" id="PTHR47506">
    <property type="entry name" value="TRANSCRIPTIONAL REGULATORY PROTEIN"/>
    <property type="match status" value="1"/>
</dbReference>
<dbReference type="EMBL" id="QQAH01000023">
    <property type="protein sequence ID" value="RDD79865.1"/>
    <property type="molecule type" value="Genomic_DNA"/>
</dbReference>
<dbReference type="PANTHER" id="PTHR47506:SF7">
    <property type="entry name" value="TRANSCRIPTIONAL REGULATORY PROTEIN"/>
    <property type="match status" value="1"/>
</dbReference>
<dbReference type="GO" id="GO:0003677">
    <property type="term" value="F:DNA binding"/>
    <property type="evidence" value="ECO:0007669"/>
    <property type="project" value="UniProtKB-UniRule"/>
</dbReference>
<sequence>MPYTTEHKQKTRDRIVECARELFNRKGFVSVSIDEIMGHAGLTRGGFYNHFKTKEDLFAEAVIAFQNFNPADRWEGLDFDPTRCGKAHAKQMIQAYLSRSHLDDIDGHCPMIALPSDAARASPRVKQAYFDLLVRMAGIFADGLPPLDNPDDMPKEKAHQRGLALTALCVGGMVLARTFDDAAFRNEIREATQALALELIG</sequence>
<keyword evidence="2 4" id="KW-0238">DNA-binding</keyword>
<dbReference type="SUPFAM" id="SSF48498">
    <property type="entry name" value="Tetracyclin repressor-like, C-terminal domain"/>
    <property type="match status" value="1"/>
</dbReference>
<dbReference type="PRINTS" id="PR00455">
    <property type="entry name" value="HTHTETR"/>
</dbReference>
<reference evidence="6 7" key="1">
    <citation type="submission" date="2018-07" db="EMBL/GenBank/DDBJ databases">
        <title>Dyella tabacisoli L4-6T, whole genome shotgun sequence.</title>
        <authorList>
            <person name="Zhou X.-K."/>
            <person name="Li W.-J."/>
            <person name="Duan Y.-Q."/>
        </authorList>
    </citation>
    <scope>NUCLEOTIDE SEQUENCE [LARGE SCALE GENOMIC DNA]</scope>
    <source>
        <strain evidence="6 7">L4-6</strain>
    </source>
</reference>
<organism evidence="6 7">
    <name type="scientific">Dyella tabacisoli</name>
    <dbReference type="NCBI Taxonomy" id="2282381"/>
    <lineage>
        <taxon>Bacteria</taxon>
        <taxon>Pseudomonadati</taxon>
        <taxon>Pseudomonadota</taxon>
        <taxon>Gammaproteobacteria</taxon>
        <taxon>Lysobacterales</taxon>
        <taxon>Rhodanobacteraceae</taxon>
        <taxon>Dyella</taxon>
    </lineage>
</organism>
<keyword evidence="3" id="KW-0804">Transcription</keyword>
<name>A0A369UIC8_9GAMM</name>
<comment type="caution">
    <text evidence="6">The sequence shown here is derived from an EMBL/GenBank/DDBJ whole genome shotgun (WGS) entry which is preliminary data.</text>
</comment>
<dbReference type="AlphaFoldDB" id="A0A369UIC8"/>
<evidence type="ECO:0000256" key="1">
    <source>
        <dbReference type="ARBA" id="ARBA00023015"/>
    </source>
</evidence>
<dbReference type="OrthoDB" id="9798857at2"/>
<protein>
    <submittedName>
        <fullName evidence="6">TetR/AcrR family transcriptional regulator</fullName>
    </submittedName>
</protein>